<sequence>MPITVLIEFIKDMFQHWFHDWYEEAVKVTTPLNPWVAKLLSKRFNDAHHFVVKPINRGEFKVKDGKMDGLVNLSKKTCSCCEFQTDLLSCSHAIAAISKCNCEAIEFCADYYKTTVLVEGYSRSIEPVGHPSEWDIPPHVKQIIVLPPPWQGQVGRLRRKRIPSTG</sequence>
<dbReference type="AlphaFoldDB" id="A0AB32WC56"/>
<evidence type="ECO:0000313" key="7">
    <source>
        <dbReference type="RefSeq" id="XP_017976385.1"/>
    </source>
</evidence>
<proteinExistence type="predicted"/>
<dbReference type="InterPro" id="IPR007527">
    <property type="entry name" value="Znf_SWIM"/>
</dbReference>
<name>A0AB32WC56_THECC</name>
<dbReference type="Proteomes" id="UP000694886">
    <property type="component" value="Chromosome 5"/>
</dbReference>
<organism evidence="6 7">
    <name type="scientific">Theobroma cacao</name>
    <name type="common">Cacao</name>
    <name type="synonym">Cocoa</name>
    <dbReference type="NCBI Taxonomy" id="3641"/>
    <lineage>
        <taxon>Eukaryota</taxon>
        <taxon>Viridiplantae</taxon>
        <taxon>Streptophyta</taxon>
        <taxon>Embryophyta</taxon>
        <taxon>Tracheophyta</taxon>
        <taxon>Spermatophyta</taxon>
        <taxon>Magnoliopsida</taxon>
        <taxon>eudicotyledons</taxon>
        <taxon>Gunneridae</taxon>
        <taxon>Pentapetalae</taxon>
        <taxon>rosids</taxon>
        <taxon>malvids</taxon>
        <taxon>Malvales</taxon>
        <taxon>Malvaceae</taxon>
        <taxon>Byttnerioideae</taxon>
        <taxon>Theobroma</taxon>
    </lineage>
</organism>
<gene>
    <name evidence="7" type="primary">LOC108661908</name>
</gene>
<keyword evidence="2 4" id="KW-0863">Zinc-finger</keyword>
<dbReference type="Pfam" id="PF04434">
    <property type="entry name" value="SWIM"/>
    <property type="match status" value="1"/>
</dbReference>
<evidence type="ECO:0000256" key="3">
    <source>
        <dbReference type="ARBA" id="ARBA00022833"/>
    </source>
</evidence>
<dbReference type="GeneID" id="108661908"/>
<evidence type="ECO:0000256" key="2">
    <source>
        <dbReference type="ARBA" id="ARBA00022771"/>
    </source>
</evidence>
<dbReference type="GO" id="GO:0008270">
    <property type="term" value="F:zinc ion binding"/>
    <property type="evidence" value="ECO:0007669"/>
    <property type="project" value="UniProtKB-KW"/>
</dbReference>
<keyword evidence="1" id="KW-0479">Metal-binding</keyword>
<dbReference type="KEGG" id="tcc:108661908"/>
<accession>A0AB32WC56</accession>
<evidence type="ECO:0000256" key="1">
    <source>
        <dbReference type="ARBA" id="ARBA00022723"/>
    </source>
</evidence>
<dbReference type="SMART" id="SM00575">
    <property type="entry name" value="ZnF_PMZ"/>
    <property type="match status" value="1"/>
</dbReference>
<evidence type="ECO:0000259" key="5">
    <source>
        <dbReference type="PROSITE" id="PS50966"/>
    </source>
</evidence>
<dbReference type="PROSITE" id="PS50966">
    <property type="entry name" value="ZF_SWIM"/>
    <property type="match status" value="1"/>
</dbReference>
<reference evidence="7" key="2">
    <citation type="submission" date="2025-08" db="UniProtKB">
        <authorList>
            <consortium name="RefSeq"/>
        </authorList>
    </citation>
    <scope>IDENTIFICATION</scope>
</reference>
<evidence type="ECO:0000313" key="6">
    <source>
        <dbReference type="Proteomes" id="UP000694886"/>
    </source>
</evidence>
<protein>
    <submittedName>
        <fullName evidence="7">Uncharacterized protein LOC108661908</fullName>
    </submittedName>
</protein>
<dbReference type="Gramene" id="Tc05v2_t006520.1">
    <property type="protein sequence ID" value="Tc05v2_p006520.1"/>
    <property type="gene ID" value="Tc05v2_g006520"/>
</dbReference>
<feature type="domain" description="SWIM-type" evidence="5">
    <location>
        <begin position="60"/>
        <end position="101"/>
    </location>
</feature>
<keyword evidence="3" id="KW-0862">Zinc</keyword>
<dbReference type="RefSeq" id="XP_017976385.1">
    <property type="nucleotide sequence ID" value="XM_018120896.1"/>
</dbReference>
<evidence type="ECO:0000256" key="4">
    <source>
        <dbReference type="PROSITE-ProRule" id="PRU00325"/>
    </source>
</evidence>
<reference evidence="6" key="1">
    <citation type="journal article" date="1997" name="Nucleic Acids Res.">
        <title>tRNAscan-SE: a program for improved detection of transfer RNA genes in genomic sequence.</title>
        <authorList>
            <person name="Lowe T.M."/>
            <person name="Eddy S.R."/>
        </authorList>
    </citation>
    <scope>NUCLEOTIDE SEQUENCE [LARGE SCALE GENOMIC DNA]</scope>
    <source>
        <strain evidence="6">r\B97-61/B2</strain>
    </source>
</reference>
<dbReference type="InterPro" id="IPR006564">
    <property type="entry name" value="Znf_PMZ"/>
</dbReference>